<keyword evidence="8" id="KW-1185">Reference proteome</keyword>
<dbReference type="PRINTS" id="PR00996">
    <property type="entry name" value="CHERMTFRASE"/>
</dbReference>
<dbReference type="EMBL" id="LWAE01000005">
    <property type="protein sequence ID" value="KZL90359.1"/>
    <property type="molecule type" value="Genomic_DNA"/>
</dbReference>
<dbReference type="Gene3D" id="1.10.155.10">
    <property type="entry name" value="Chemotaxis receptor methyltransferase CheR, N-terminal domain"/>
    <property type="match status" value="1"/>
</dbReference>
<dbReference type="GO" id="GO:0032259">
    <property type="term" value="P:methylation"/>
    <property type="evidence" value="ECO:0007669"/>
    <property type="project" value="UniProtKB-KW"/>
</dbReference>
<dbReference type="InterPro" id="IPR036804">
    <property type="entry name" value="CheR_N_sf"/>
</dbReference>
<protein>
    <recommendedName>
        <fullName evidence="2">protein-glutamate O-methyltransferase</fullName>
        <ecNumber evidence="2">2.1.1.80</ecNumber>
    </recommendedName>
</protein>
<dbReference type="AlphaFoldDB" id="A0A162RTK2"/>
<dbReference type="PATRIC" id="fig|1121326.3.peg.4185"/>
<dbReference type="Pfam" id="PF01739">
    <property type="entry name" value="CheR"/>
    <property type="match status" value="1"/>
</dbReference>
<evidence type="ECO:0000259" key="6">
    <source>
        <dbReference type="PROSITE" id="PS50123"/>
    </source>
</evidence>
<evidence type="ECO:0000256" key="2">
    <source>
        <dbReference type="ARBA" id="ARBA00012534"/>
    </source>
</evidence>
<keyword evidence="3 7" id="KW-0489">Methyltransferase</keyword>
<organism evidence="7 8">
    <name type="scientific">Clostridium magnum DSM 2767</name>
    <dbReference type="NCBI Taxonomy" id="1121326"/>
    <lineage>
        <taxon>Bacteria</taxon>
        <taxon>Bacillati</taxon>
        <taxon>Bacillota</taxon>
        <taxon>Clostridia</taxon>
        <taxon>Eubacteriales</taxon>
        <taxon>Clostridiaceae</taxon>
        <taxon>Clostridium</taxon>
    </lineage>
</organism>
<dbReference type="PANTHER" id="PTHR24422:SF19">
    <property type="entry name" value="CHEMOTAXIS PROTEIN METHYLTRANSFERASE"/>
    <property type="match status" value="1"/>
</dbReference>
<dbReference type="PANTHER" id="PTHR24422">
    <property type="entry name" value="CHEMOTAXIS PROTEIN METHYLTRANSFERASE"/>
    <property type="match status" value="1"/>
</dbReference>
<gene>
    <name evidence="7" type="primary">cheR2_3</name>
    <name evidence="7" type="ORF">CLMAG_41300</name>
</gene>
<dbReference type="Pfam" id="PF03705">
    <property type="entry name" value="CheR_N"/>
    <property type="match status" value="1"/>
</dbReference>
<dbReference type="InterPro" id="IPR022642">
    <property type="entry name" value="CheR_C"/>
</dbReference>
<comment type="catalytic activity">
    <reaction evidence="1">
        <text>L-glutamyl-[protein] + S-adenosyl-L-methionine = [protein]-L-glutamate 5-O-methyl ester + S-adenosyl-L-homocysteine</text>
        <dbReference type="Rhea" id="RHEA:24452"/>
        <dbReference type="Rhea" id="RHEA-COMP:10208"/>
        <dbReference type="Rhea" id="RHEA-COMP:10311"/>
        <dbReference type="ChEBI" id="CHEBI:29973"/>
        <dbReference type="ChEBI" id="CHEBI:57856"/>
        <dbReference type="ChEBI" id="CHEBI:59789"/>
        <dbReference type="ChEBI" id="CHEBI:82795"/>
        <dbReference type="EC" id="2.1.1.80"/>
    </reaction>
</comment>
<evidence type="ECO:0000256" key="1">
    <source>
        <dbReference type="ARBA" id="ARBA00001541"/>
    </source>
</evidence>
<dbReference type="EC" id="2.1.1.80" evidence="2"/>
<dbReference type="Gene3D" id="3.40.50.150">
    <property type="entry name" value="Vaccinia Virus protein VP39"/>
    <property type="match status" value="1"/>
</dbReference>
<evidence type="ECO:0000313" key="7">
    <source>
        <dbReference type="EMBL" id="KZL90359.1"/>
    </source>
</evidence>
<comment type="caution">
    <text evidence="7">The sequence shown here is derived from an EMBL/GenBank/DDBJ whole genome shotgun (WGS) entry which is preliminary data.</text>
</comment>
<dbReference type="InterPro" id="IPR000780">
    <property type="entry name" value="CheR_MeTrfase"/>
</dbReference>
<keyword evidence="5" id="KW-0949">S-adenosyl-L-methionine</keyword>
<dbReference type="InterPro" id="IPR050903">
    <property type="entry name" value="Bact_Chemotaxis_MeTrfase"/>
</dbReference>
<name>A0A162RTK2_9CLOT</name>
<proteinExistence type="predicted"/>
<dbReference type="STRING" id="1121326.CLMAG_41300"/>
<dbReference type="Proteomes" id="UP000076603">
    <property type="component" value="Unassembled WGS sequence"/>
</dbReference>
<keyword evidence="4 7" id="KW-0808">Transferase</keyword>
<dbReference type="SUPFAM" id="SSF53335">
    <property type="entry name" value="S-adenosyl-L-methionine-dependent methyltransferases"/>
    <property type="match status" value="1"/>
</dbReference>
<dbReference type="PIRSF" id="PIRSF000410">
    <property type="entry name" value="CheR"/>
    <property type="match status" value="1"/>
</dbReference>
<dbReference type="GO" id="GO:0008983">
    <property type="term" value="F:protein-glutamate O-methyltransferase activity"/>
    <property type="evidence" value="ECO:0007669"/>
    <property type="project" value="UniProtKB-EC"/>
</dbReference>
<reference evidence="7 8" key="1">
    <citation type="submission" date="2016-04" db="EMBL/GenBank/DDBJ databases">
        <title>Genome sequence of Clostridium magnum DSM 2767.</title>
        <authorList>
            <person name="Poehlein A."/>
            <person name="Uhlig R."/>
            <person name="Fischer R."/>
            <person name="Bahl H."/>
            <person name="Daniel R."/>
        </authorList>
    </citation>
    <scope>NUCLEOTIDE SEQUENCE [LARGE SCALE GENOMIC DNA]</scope>
    <source>
        <strain evidence="7 8">DSM 2767</strain>
    </source>
</reference>
<dbReference type="InterPro" id="IPR026024">
    <property type="entry name" value="Chemotaxis_MeTrfase_CheR"/>
</dbReference>
<evidence type="ECO:0000256" key="4">
    <source>
        <dbReference type="ARBA" id="ARBA00022679"/>
    </source>
</evidence>
<dbReference type="InterPro" id="IPR029063">
    <property type="entry name" value="SAM-dependent_MTases_sf"/>
</dbReference>
<dbReference type="PROSITE" id="PS50123">
    <property type="entry name" value="CHER"/>
    <property type="match status" value="1"/>
</dbReference>
<evidence type="ECO:0000256" key="3">
    <source>
        <dbReference type="ARBA" id="ARBA00022603"/>
    </source>
</evidence>
<evidence type="ECO:0000256" key="5">
    <source>
        <dbReference type="ARBA" id="ARBA00022691"/>
    </source>
</evidence>
<evidence type="ECO:0000313" key="8">
    <source>
        <dbReference type="Proteomes" id="UP000076603"/>
    </source>
</evidence>
<feature type="domain" description="CheR-type methyltransferase" evidence="6">
    <location>
        <begin position="1"/>
        <end position="271"/>
    </location>
</feature>
<dbReference type="RefSeq" id="WP_066626556.1">
    <property type="nucleotide sequence ID" value="NZ_FQXL01000008.1"/>
</dbReference>
<dbReference type="InterPro" id="IPR022641">
    <property type="entry name" value="CheR_N"/>
</dbReference>
<accession>A0A162RTK2</accession>
<dbReference type="OrthoDB" id="9816309at2"/>
<dbReference type="SMART" id="SM00138">
    <property type="entry name" value="MeTrc"/>
    <property type="match status" value="1"/>
</dbReference>
<sequence length="271" mass="32267">MVTITKKEFKKLSDYIKTNYGIHLKEEKQTLIEGRLHNVLIQNNFNSFSEYYNYIISDKTGNSVVTLINKITTNHTFFMREADHFYYFRDKVLPYIKNMKNMKDLRIWSAGCSTGEEPYTLAMIIDEFFGKEKIYWDAKVLATDISSKVLDTAVRGIYSNEEIAALPSTWKLNYFKKYDDENSVLVDKIRNEIIYRKFNLMDEVFPFKRKFHVIFCRNVMIYFDAKTKTELVNKFYDITESGGYLFIGHSESLNREETRYKYIMPAVYRKE</sequence>
<dbReference type="SUPFAM" id="SSF47757">
    <property type="entry name" value="Chemotaxis receptor methyltransferase CheR, N-terminal domain"/>
    <property type="match status" value="1"/>
</dbReference>